<gene>
    <name evidence="3" type="ORF">GJ654_00190</name>
</gene>
<dbReference type="InterPro" id="IPR010791">
    <property type="entry name" value="AttH_dom"/>
</dbReference>
<evidence type="ECO:0000259" key="2">
    <source>
        <dbReference type="Pfam" id="PF07143"/>
    </source>
</evidence>
<proteinExistence type="predicted"/>
<organism evidence="3 4">
    <name type="scientific">Rhodoblastus acidophilus</name>
    <name type="common">Rhodopseudomonas acidophila</name>
    <dbReference type="NCBI Taxonomy" id="1074"/>
    <lineage>
        <taxon>Bacteria</taxon>
        <taxon>Pseudomonadati</taxon>
        <taxon>Pseudomonadota</taxon>
        <taxon>Alphaproteobacteria</taxon>
        <taxon>Hyphomicrobiales</taxon>
        <taxon>Rhodoblastaceae</taxon>
        <taxon>Rhodoblastus</taxon>
    </lineage>
</organism>
<dbReference type="Pfam" id="PF07143">
    <property type="entry name" value="CrtC"/>
    <property type="match status" value="1"/>
</dbReference>
<feature type="chain" id="PRO_5026833282" evidence="1">
    <location>
        <begin position="24"/>
        <end position="346"/>
    </location>
</feature>
<keyword evidence="1" id="KW-0732">Signal</keyword>
<feature type="signal peptide" evidence="1">
    <location>
        <begin position="1"/>
        <end position="23"/>
    </location>
</feature>
<dbReference type="InterPro" id="IPR023374">
    <property type="entry name" value="AttH-like_dom_sf"/>
</dbReference>
<protein>
    <submittedName>
        <fullName evidence="3">Iron ABC transporter permease</fullName>
    </submittedName>
</protein>
<dbReference type="Proteomes" id="UP000439113">
    <property type="component" value="Unassembled WGS sequence"/>
</dbReference>
<comment type="caution">
    <text evidence="3">The sequence shown here is derived from an EMBL/GenBank/DDBJ whole genome shotgun (WGS) entry which is preliminary data.</text>
</comment>
<dbReference type="RefSeq" id="WP_155444081.1">
    <property type="nucleotide sequence ID" value="NZ_JAOQNR010000001.1"/>
</dbReference>
<dbReference type="Gene3D" id="2.40.370.10">
    <property type="entry name" value="AttH-like domain"/>
    <property type="match status" value="2"/>
</dbReference>
<name>A0A6N8DJP2_RHOAC</name>
<dbReference type="Pfam" id="PF17186">
    <property type="entry name" value="Lipocalin_9"/>
    <property type="match status" value="1"/>
</dbReference>
<reference evidence="3 4" key="1">
    <citation type="submission" date="2019-11" db="EMBL/GenBank/DDBJ databases">
        <title>Whole-genome sequence of a Rhodoblastus acidophilus DSM 142.</title>
        <authorList>
            <person name="Kyndt J.A."/>
            <person name="Meyer T.E."/>
        </authorList>
    </citation>
    <scope>NUCLEOTIDE SEQUENCE [LARGE SCALE GENOMIC DNA]</scope>
    <source>
        <strain evidence="3 4">DSM 142</strain>
    </source>
</reference>
<dbReference type="PANTHER" id="PTHR38591">
    <property type="entry name" value="HYDROLASE"/>
    <property type="match status" value="1"/>
</dbReference>
<dbReference type="OrthoDB" id="9770826at2"/>
<dbReference type="SUPFAM" id="SSF159245">
    <property type="entry name" value="AttH-like"/>
    <property type="match status" value="1"/>
</dbReference>
<evidence type="ECO:0000256" key="1">
    <source>
        <dbReference type="SAM" id="SignalP"/>
    </source>
</evidence>
<dbReference type="PANTHER" id="PTHR38591:SF1">
    <property type="entry name" value="BLL1000 PROTEIN"/>
    <property type="match status" value="1"/>
</dbReference>
<evidence type="ECO:0000313" key="3">
    <source>
        <dbReference type="EMBL" id="MTV29403.1"/>
    </source>
</evidence>
<sequence length="346" mass="37938">MRGSSLLSCSIAAALFFVTPALAQGFAGLGSDTTGFEKPVPGKKLVFPQDLGAHQNFRTEWWYVTANLTDEAGAAYGVQWTLFRQASAPGDERPGWANPNVWMGHAAVTTATDHLFAEIFARGGIGQAGVTTTPFRAWIDDWVFDGAKLVASGPDFRYAFNLRDDGPLVAQGDNGFSLKSDDGRASYYFSQPFYRIEGVLTLRGKEIKLKGLAWMDREWSTQYLAASQKGWDWFSLHLSTGEKLMLFRMRDASAPDFRAGTWIAANGAPQKLARDDIALTPLAETKVAGRTLPTRWRLQVKSRGLDIETAPVNAASFMATSIPYWEGPITLQGSHAGKGYLEMTGY</sequence>
<dbReference type="EMBL" id="WNKS01000001">
    <property type="protein sequence ID" value="MTV29403.1"/>
    <property type="molecule type" value="Genomic_DNA"/>
</dbReference>
<dbReference type="AlphaFoldDB" id="A0A6N8DJP2"/>
<evidence type="ECO:0000313" key="4">
    <source>
        <dbReference type="Proteomes" id="UP000439113"/>
    </source>
</evidence>
<accession>A0A6N8DJP2</accession>
<feature type="domain" description="AttH" evidence="2">
    <location>
        <begin position="59"/>
        <end position="221"/>
    </location>
</feature>